<name>A0A5N7DPM9_9EURO</name>
<sequence length="89" mass="10380">MLDYCWSTASTQPLNMSREKYDCSVWGFGWRGPGKSLSASILSYSIFLTMLINALFLFMSESMQIFLAIFMYPMSSFFLLVHFWPLQLH</sequence>
<dbReference type="EMBL" id="ML736745">
    <property type="protein sequence ID" value="KAE8407973.1"/>
    <property type="molecule type" value="Genomic_DNA"/>
</dbReference>
<gene>
    <name evidence="2" type="ORF">BDV37DRAFT_206131</name>
</gene>
<organism evidence="2 3">
    <name type="scientific">Aspergillus pseudonomiae</name>
    <dbReference type="NCBI Taxonomy" id="1506151"/>
    <lineage>
        <taxon>Eukaryota</taxon>
        <taxon>Fungi</taxon>
        <taxon>Dikarya</taxon>
        <taxon>Ascomycota</taxon>
        <taxon>Pezizomycotina</taxon>
        <taxon>Eurotiomycetes</taxon>
        <taxon>Eurotiomycetidae</taxon>
        <taxon>Eurotiales</taxon>
        <taxon>Aspergillaceae</taxon>
        <taxon>Aspergillus</taxon>
        <taxon>Aspergillus subgen. Circumdati</taxon>
    </lineage>
</organism>
<dbReference type="OrthoDB" id="10379903at2759"/>
<evidence type="ECO:0000313" key="3">
    <source>
        <dbReference type="Proteomes" id="UP000325579"/>
    </source>
</evidence>
<dbReference type="GeneID" id="43664616"/>
<keyword evidence="1" id="KW-0472">Membrane</keyword>
<keyword evidence="1" id="KW-1133">Transmembrane helix</keyword>
<protein>
    <submittedName>
        <fullName evidence="2">Uncharacterized protein</fullName>
    </submittedName>
</protein>
<feature type="transmembrane region" description="Helical" evidence="1">
    <location>
        <begin position="65"/>
        <end position="84"/>
    </location>
</feature>
<evidence type="ECO:0000313" key="2">
    <source>
        <dbReference type="EMBL" id="KAE8407973.1"/>
    </source>
</evidence>
<dbReference type="AlphaFoldDB" id="A0A5N7DPM9"/>
<feature type="transmembrane region" description="Helical" evidence="1">
    <location>
        <begin position="37"/>
        <end position="58"/>
    </location>
</feature>
<evidence type="ECO:0000256" key="1">
    <source>
        <dbReference type="SAM" id="Phobius"/>
    </source>
</evidence>
<dbReference type="RefSeq" id="XP_031945292.1">
    <property type="nucleotide sequence ID" value="XM_032079925.1"/>
</dbReference>
<reference evidence="2 3" key="1">
    <citation type="submission" date="2019-04" db="EMBL/GenBank/DDBJ databases">
        <authorList>
            <consortium name="DOE Joint Genome Institute"/>
            <person name="Mondo S."/>
            <person name="Kjaerbolling I."/>
            <person name="Vesth T."/>
            <person name="Frisvad J.C."/>
            <person name="Nybo J.L."/>
            <person name="Theobald S."/>
            <person name="Kildgaard S."/>
            <person name="Isbrandt T."/>
            <person name="Kuo A."/>
            <person name="Sato A."/>
            <person name="Lyhne E.K."/>
            <person name="Kogle M.E."/>
            <person name="Wiebenga A."/>
            <person name="Kun R.S."/>
            <person name="Lubbers R.J."/>
            <person name="Makela M.R."/>
            <person name="Barry K."/>
            <person name="Chovatia M."/>
            <person name="Clum A."/>
            <person name="Daum C."/>
            <person name="Haridas S."/>
            <person name="He G."/>
            <person name="LaButti K."/>
            <person name="Lipzen A."/>
            <person name="Riley R."/>
            <person name="Salamov A."/>
            <person name="Simmons B.A."/>
            <person name="Magnuson J.K."/>
            <person name="Henrissat B."/>
            <person name="Mortensen U.H."/>
            <person name="Larsen T.O."/>
            <person name="Devries R.P."/>
            <person name="Grigoriev I.V."/>
            <person name="Machida M."/>
            <person name="Baker S.E."/>
            <person name="Andersen M.R."/>
            <person name="Cantor M.N."/>
            <person name="Hua S.X."/>
        </authorList>
    </citation>
    <scope>NUCLEOTIDE SEQUENCE [LARGE SCALE GENOMIC DNA]</scope>
    <source>
        <strain evidence="2 3">CBS 119388</strain>
    </source>
</reference>
<accession>A0A5N7DPM9</accession>
<keyword evidence="1" id="KW-0812">Transmembrane</keyword>
<dbReference type="Proteomes" id="UP000325579">
    <property type="component" value="Unassembled WGS sequence"/>
</dbReference>
<proteinExistence type="predicted"/>
<keyword evidence="3" id="KW-1185">Reference proteome</keyword>